<proteinExistence type="predicted"/>
<sequence>MGFAPPVFACRRVSVTLALFLFLLCLLCVLFVVSSPVQSGIDPELSLVPQSDLGGLAFEDGVLLLHSSVPVACGVSVQEPGSYLASFFSVALDGAPWYRFSTASDCTDLEYRLSSSSGGLRVVVPVVPVWPEP</sequence>
<accession>A0A8X7VAL7</accession>
<keyword evidence="3" id="KW-1185">Reference proteome</keyword>
<protein>
    <submittedName>
        <fullName evidence="2">Uncharacterized protein</fullName>
    </submittedName>
</protein>
<evidence type="ECO:0000313" key="3">
    <source>
        <dbReference type="Proteomes" id="UP000886595"/>
    </source>
</evidence>
<evidence type="ECO:0000313" key="2">
    <source>
        <dbReference type="EMBL" id="KAG2307761.1"/>
    </source>
</evidence>
<evidence type="ECO:0000256" key="1">
    <source>
        <dbReference type="SAM" id="SignalP"/>
    </source>
</evidence>
<feature type="chain" id="PRO_5036469197" evidence="1">
    <location>
        <begin position="40"/>
        <end position="133"/>
    </location>
</feature>
<keyword evidence="1" id="KW-0732">Signal</keyword>
<gene>
    <name evidence="2" type="ORF">Bca52824_027509</name>
</gene>
<organism evidence="2 3">
    <name type="scientific">Brassica carinata</name>
    <name type="common">Ethiopian mustard</name>
    <name type="synonym">Abyssinian cabbage</name>
    <dbReference type="NCBI Taxonomy" id="52824"/>
    <lineage>
        <taxon>Eukaryota</taxon>
        <taxon>Viridiplantae</taxon>
        <taxon>Streptophyta</taxon>
        <taxon>Embryophyta</taxon>
        <taxon>Tracheophyta</taxon>
        <taxon>Spermatophyta</taxon>
        <taxon>Magnoliopsida</taxon>
        <taxon>eudicotyledons</taxon>
        <taxon>Gunneridae</taxon>
        <taxon>Pentapetalae</taxon>
        <taxon>rosids</taxon>
        <taxon>malvids</taxon>
        <taxon>Brassicales</taxon>
        <taxon>Brassicaceae</taxon>
        <taxon>Brassiceae</taxon>
        <taxon>Brassica</taxon>
    </lineage>
</organism>
<dbReference type="EMBL" id="JAAMPC010000006">
    <property type="protein sequence ID" value="KAG2307761.1"/>
    <property type="molecule type" value="Genomic_DNA"/>
</dbReference>
<feature type="signal peptide" evidence="1">
    <location>
        <begin position="1"/>
        <end position="39"/>
    </location>
</feature>
<reference evidence="2 3" key="1">
    <citation type="submission" date="2020-02" db="EMBL/GenBank/DDBJ databases">
        <authorList>
            <person name="Ma Q."/>
            <person name="Huang Y."/>
            <person name="Song X."/>
            <person name="Pei D."/>
        </authorList>
    </citation>
    <scope>NUCLEOTIDE SEQUENCE [LARGE SCALE GENOMIC DNA]</scope>
    <source>
        <strain evidence="2">Sxm20200214</strain>
        <tissue evidence="2">Leaf</tissue>
    </source>
</reference>
<dbReference type="Proteomes" id="UP000886595">
    <property type="component" value="Unassembled WGS sequence"/>
</dbReference>
<name>A0A8X7VAL7_BRACI</name>
<dbReference type="AlphaFoldDB" id="A0A8X7VAL7"/>
<comment type="caution">
    <text evidence="2">The sequence shown here is derived from an EMBL/GenBank/DDBJ whole genome shotgun (WGS) entry which is preliminary data.</text>
</comment>